<protein>
    <recommendedName>
        <fullName evidence="1">SIS domain-containing protein</fullName>
    </recommendedName>
</protein>
<dbReference type="PANTHER" id="PTHR38418:SF2">
    <property type="entry name" value="SUGAR ISOMERASE, KPSF_GUTQ (AFU_ORTHOLOGUE AFUA_6G08860)"/>
    <property type="match status" value="1"/>
</dbReference>
<dbReference type="PANTHER" id="PTHR38418">
    <property type="entry name" value="SUGAR ISOMERASE, KPSF/GUTQ (AFU_ORTHOLOGUE AFUA_6G08860)"/>
    <property type="match status" value="1"/>
</dbReference>
<dbReference type="GeneID" id="5544036"/>
<dbReference type="Gene3D" id="3.40.50.10490">
    <property type="entry name" value="Glucose-6-phosphate isomerase like protein, domain 1"/>
    <property type="match status" value="1"/>
</dbReference>
<dbReference type="Proteomes" id="UP000000267">
    <property type="component" value="Unassembled WGS sequence"/>
</dbReference>
<feature type="domain" description="SIS" evidence="1">
    <location>
        <begin position="40"/>
        <end position="189"/>
    </location>
</feature>
<dbReference type="eggNOG" id="ENOG502RDRP">
    <property type="taxonomic scope" value="Eukaryota"/>
</dbReference>
<reference evidence="2 3" key="1">
    <citation type="journal article" date="2007" name="Proc. Natl. Acad. Sci. U.S.A.">
        <title>Independent sorting-out of thousands of duplicated gene pairs in two yeast species descended from a whole-genome duplication.</title>
        <authorList>
            <person name="Scannell D.R."/>
            <person name="Frank A.C."/>
            <person name="Conant G.C."/>
            <person name="Byrne K.P."/>
            <person name="Woolfit M."/>
            <person name="Wolfe K.H."/>
        </authorList>
    </citation>
    <scope>NUCLEOTIDE SEQUENCE [LARGE SCALE GENOMIC DNA]</scope>
    <source>
        <strain evidence="3">ATCC 22028 / DSM 70294 / BCRC 21397 / CBS 2163 / NBRC 10782 / NRRL Y-8283 / UCD 57-17</strain>
    </source>
</reference>
<dbReference type="EMBL" id="DS480439">
    <property type="protein sequence ID" value="EDO15917.1"/>
    <property type="molecule type" value="Genomic_DNA"/>
</dbReference>
<dbReference type="CDD" id="cd05014">
    <property type="entry name" value="SIS_Kpsf"/>
    <property type="match status" value="1"/>
</dbReference>
<sequence length="282" mass="32182">MLNSFRELLYHNCAQIQYLLRNYYEDEETCKDIENIIEISSKSLKTGGKVIIVGCGKSYKIASKIVVMLNSLGMSSTLLHPIEAIHGDMGVIREGDVIWMCSHGGETLEVIKFIELVHKVWSCNAITTIGITSKEESTVSRICDHKIVIKQYIKEDILQRGLKTPTISTSSMLIVLDCIVMSMSEVYYNYDYESRLRFFNKNHPGGSIGFQLENDDTDKDKTRVVDKDDWVGTSEICISGDESNQMVLEKSILYDYIIIRDKIRIPSICVQNKYKEFSNNGW</sequence>
<name>A7TP66_VANPO</name>
<dbReference type="KEGG" id="vpo:Kpol_480p4"/>
<keyword evidence="3" id="KW-1185">Reference proteome</keyword>
<gene>
    <name evidence="2" type="ORF">Kpol_480p4</name>
</gene>
<dbReference type="STRING" id="436907.A7TP66"/>
<dbReference type="GO" id="GO:1901135">
    <property type="term" value="P:carbohydrate derivative metabolic process"/>
    <property type="evidence" value="ECO:0007669"/>
    <property type="project" value="InterPro"/>
</dbReference>
<accession>A7TP66</accession>
<dbReference type="PhylomeDB" id="A7TP66"/>
<dbReference type="AlphaFoldDB" id="A7TP66"/>
<evidence type="ECO:0000313" key="2">
    <source>
        <dbReference type="EMBL" id="EDO15917.1"/>
    </source>
</evidence>
<dbReference type="InterPro" id="IPR001347">
    <property type="entry name" value="SIS_dom"/>
</dbReference>
<proteinExistence type="predicted"/>
<dbReference type="GO" id="GO:0097367">
    <property type="term" value="F:carbohydrate derivative binding"/>
    <property type="evidence" value="ECO:0007669"/>
    <property type="project" value="InterPro"/>
</dbReference>
<dbReference type="Pfam" id="PF01380">
    <property type="entry name" value="SIS"/>
    <property type="match status" value="1"/>
</dbReference>
<dbReference type="RefSeq" id="XP_001643775.1">
    <property type="nucleotide sequence ID" value="XM_001643725.1"/>
</dbReference>
<evidence type="ECO:0000313" key="3">
    <source>
        <dbReference type="Proteomes" id="UP000000267"/>
    </source>
</evidence>
<organism evidence="3">
    <name type="scientific">Vanderwaltozyma polyspora (strain ATCC 22028 / DSM 70294 / BCRC 21397 / CBS 2163 / NBRC 10782 / NRRL Y-8283 / UCD 57-17)</name>
    <name type="common">Kluyveromyces polysporus</name>
    <dbReference type="NCBI Taxonomy" id="436907"/>
    <lineage>
        <taxon>Eukaryota</taxon>
        <taxon>Fungi</taxon>
        <taxon>Dikarya</taxon>
        <taxon>Ascomycota</taxon>
        <taxon>Saccharomycotina</taxon>
        <taxon>Saccharomycetes</taxon>
        <taxon>Saccharomycetales</taxon>
        <taxon>Saccharomycetaceae</taxon>
        <taxon>Vanderwaltozyma</taxon>
    </lineage>
</organism>
<evidence type="ECO:0000259" key="1">
    <source>
        <dbReference type="PROSITE" id="PS51464"/>
    </source>
</evidence>
<dbReference type="InterPro" id="IPR035474">
    <property type="entry name" value="SIS_Kpsf"/>
</dbReference>
<dbReference type="HOGENOM" id="CLU_040681_2_1_1"/>
<dbReference type="InterPro" id="IPR046348">
    <property type="entry name" value="SIS_dom_sf"/>
</dbReference>
<dbReference type="OrthoDB" id="1872003at2759"/>
<dbReference type="PROSITE" id="PS51464">
    <property type="entry name" value="SIS"/>
    <property type="match status" value="1"/>
</dbReference>
<dbReference type="InParanoid" id="A7TP66"/>
<dbReference type="SUPFAM" id="SSF53697">
    <property type="entry name" value="SIS domain"/>
    <property type="match status" value="1"/>
</dbReference>